<gene>
    <name evidence="2" type="ORF">LAQU0_S03e08482g</name>
</gene>
<name>A0A0P1KQ37_9SACH</name>
<keyword evidence="3" id="KW-1185">Reference proteome</keyword>
<protein>
    <submittedName>
        <fullName evidence="2">LAQU0S03e08482g1_1</fullName>
    </submittedName>
</protein>
<reference evidence="3" key="1">
    <citation type="submission" date="2015-10" db="EMBL/GenBank/DDBJ databases">
        <authorList>
            <person name="Devillers H."/>
        </authorList>
    </citation>
    <scope>NUCLEOTIDE SEQUENCE [LARGE SCALE GENOMIC DNA]</scope>
</reference>
<evidence type="ECO:0000313" key="2">
    <source>
        <dbReference type="EMBL" id="CUS21692.1"/>
    </source>
</evidence>
<feature type="region of interest" description="Disordered" evidence="1">
    <location>
        <begin position="271"/>
        <end position="298"/>
    </location>
</feature>
<feature type="region of interest" description="Disordered" evidence="1">
    <location>
        <begin position="321"/>
        <end position="371"/>
    </location>
</feature>
<feature type="compositionally biased region" description="Polar residues" evidence="1">
    <location>
        <begin position="331"/>
        <end position="350"/>
    </location>
</feature>
<dbReference type="Proteomes" id="UP000236544">
    <property type="component" value="Unassembled WGS sequence"/>
</dbReference>
<proteinExistence type="predicted"/>
<evidence type="ECO:0000256" key="1">
    <source>
        <dbReference type="SAM" id="MobiDB-lite"/>
    </source>
</evidence>
<sequence>MQKEETDCTRKIPVTYLSRWLPYQVNRDPFFGACIDTLDENKLLFCLTSLKGCPFLVEFDAYDIKNQASQQGFVFKTLRDVTDQVFAFLKEPSEELHFDHNGKRITFKIAVSRELCLRLESPTSPIDKSQWSAIFQSISSSFFDNQVLLKDIVDDLQGIISRKDQGLTFLMDSLRDVGFDSLQNKWAPRGSFNYDSLQSFDFDEWFNKWPSSAKNVRGGGRGGKIPEVYKLIRLLGTKPPSGSQSNVSASPRAQTRVLSSGDEFASLSFVEDEHNETHLSEEAELADSREKGNHTCGQIKGTATPVEFEGCSNQIHLSDVPVLSPKKAEPFSTSSKQPSPTPEDQMQSLQEHPEDRSPSRKRRKFGKLRIE</sequence>
<dbReference type="AlphaFoldDB" id="A0A0P1KQ37"/>
<feature type="compositionally biased region" description="Basic and acidic residues" evidence="1">
    <location>
        <begin position="271"/>
        <end position="293"/>
    </location>
</feature>
<dbReference type="OrthoDB" id="4035879at2759"/>
<accession>A0A0P1KQ37</accession>
<dbReference type="EMBL" id="LN890565">
    <property type="protein sequence ID" value="CUS21692.1"/>
    <property type="molecule type" value="Genomic_DNA"/>
</dbReference>
<organism evidence="2 3">
    <name type="scientific">Lachancea quebecensis</name>
    <dbReference type="NCBI Taxonomy" id="1654605"/>
    <lineage>
        <taxon>Eukaryota</taxon>
        <taxon>Fungi</taxon>
        <taxon>Dikarya</taxon>
        <taxon>Ascomycota</taxon>
        <taxon>Saccharomycotina</taxon>
        <taxon>Saccharomycetes</taxon>
        <taxon>Saccharomycetales</taxon>
        <taxon>Saccharomycetaceae</taxon>
        <taxon>Lachancea</taxon>
    </lineage>
</organism>
<feature type="compositionally biased region" description="Basic residues" evidence="1">
    <location>
        <begin position="359"/>
        <end position="371"/>
    </location>
</feature>
<evidence type="ECO:0000313" key="3">
    <source>
        <dbReference type="Proteomes" id="UP000236544"/>
    </source>
</evidence>